<comment type="caution">
    <text evidence="2">The sequence shown here is derived from an EMBL/GenBank/DDBJ whole genome shotgun (WGS) entry which is preliminary data.</text>
</comment>
<keyword evidence="3" id="KW-1185">Reference proteome</keyword>
<accession>A0A4Z2IEP4</accession>
<name>A0A4Z2IEP4_9TELE</name>
<reference evidence="2 3" key="1">
    <citation type="submission" date="2019-03" db="EMBL/GenBank/DDBJ databases">
        <title>First draft genome of Liparis tanakae, snailfish: a comprehensive survey of snailfish specific genes.</title>
        <authorList>
            <person name="Kim W."/>
            <person name="Song I."/>
            <person name="Jeong J.-H."/>
            <person name="Kim D."/>
            <person name="Kim S."/>
            <person name="Ryu S."/>
            <person name="Song J.Y."/>
            <person name="Lee S.K."/>
        </authorList>
    </citation>
    <scope>NUCLEOTIDE SEQUENCE [LARGE SCALE GENOMIC DNA]</scope>
    <source>
        <tissue evidence="2">Muscle</tissue>
    </source>
</reference>
<feature type="region of interest" description="Disordered" evidence="1">
    <location>
        <begin position="219"/>
        <end position="270"/>
    </location>
</feature>
<protein>
    <submittedName>
        <fullName evidence="2">Uncharacterized protein</fullName>
    </submittedName>
</protein>
<evidence type="ECO:0000256" key="1">
    <source>
        <dbReference type="SAM" id="MobiDB-lite"/>
    </source>
</evidence>
<organism evidence="2 3">
    <name type="scientific">Liparis tanakae</name>
    <name type="common">Tanaka's snailfish</name>
    <dbReference type="NCBI Taxonomy" id="230148"/>
    <lineage>
        <taxon>Eukaryota</taxon>
        <taxon>Metazoa</taxon>
        <taxon>Chordata</taxon>
        <taxon>Craniata</taxon>
        <taxon>Vertebrata</taxon>
        <taxon>Euteleostomi</taxon>
        <taxon>Actinopterygii</taxon>
        <taxon>Neopterygii</taxon>
        <taxon>Teleostei</taxon>
        <taxon>Neoteleostei</taxon>
        <taxon>Acanthomorphata</taxon>
        <taxon>Eupercaria</taxon>
        <taxon>Perciformes</taxon>
        <taxon>Cottioidei</taxon>
        <taxon>Cottales</taxon>
        <taxon>Liparidae</taxon>
        <taxon>Liparis</taxon>
    </lineage>
</organism>
<proteinExistence type="predicted"/>
<gene>
    <name evidence="2" type="ORF">EYF80_013939</name>
</gene>
<evidence type="ECO:0000313" key="2">
    <source>
        <dbReference type="EMBL" id="TNN75792.1"/>
    </source>
</evidence>
<evidence type="ECO:0000313" key="3">
    <source>
        <dbReference type="Proteomes" id="UP000314294"/>
    </source>
</evidence>
<dbReference type="EMBL" id="SRLO01000099">
    <property type="protein sequence ID" value="TNN75792.1"/>
    <property type="molecule type" value="Genomic_DNA"/>
</dbReference>
<dbReference type="AlphaFoldDB" id="A0A4Z2IEP4"/>
<sequence length="270" mass="30837">MTTTKLTNNAITPLLTKITFYPVFYERSDGTFLYPSNHPEWGRRADRRRRWPESNPNMATDLQHRARCQNTGFLIQCEPQMFTIMLIYLATTKVDSRVHWDPCQEDQQSLDPLTMLTSHPQTTRKCRRELTQTEFQACDHPEEVRATSSSGVQMEHHMSASVRSCFPSRQSNSLHLPLITSLVPHSLHLVLTPFSPAAHPLRSTCLSGLHLQTGVQLKGQWPTPVPRDPSALGPTPVTRRRCGRLPTGNGSQPQRRRMTDRLWGTSYRLD</sequence>
<dbReference type="Proteomes" id="UP000314294">
    <property type="component" value="Unassembled WGS sequence"/>
</dbReference>